<feature type="binding site" evidence="18">
    <location>
        <begin position="128"/>
        <end position="134"/>
    </location>
    <ligand>
        <name>(6S)-NADPHX</name>
        <dbReference type="ChEBI" id="CHEBI:64076"/>
    </ligand>
</feature>
<dbReference type="InterPro" id="IPR036652">
    <property type="entry name" value="YjeF_N_dom_sf"/>
</dbReference>
<comment type="catalytic activity">
    <reaction evidence="16 17 19">
        <text>(6S)-NADPHX + ADP = AMP + phosphate + NADPH + H(+)</text>
        <dbReference type="Rhea" id="RHEA:32235"/>
        <dbReference type="ChEBI" id="CHEBI:15378"/>
        <dbReference type="ChEBI" id="CHEBI:43474"/>
        <dbReference type="ChEBI" id="CHEBI:57783"/>
        <dbReference type="ChEBI" id="CHEBI:64076"/>
        <dbReference type="ChEBI" id="CHEBI:456215"/>
        <dbReference type="ChEBI" id="CHEBI:456216"/>
        <dbReference type="EC" id="4.2.1.136"/>
    </reaction>
</comment>
<evidence type="ECO:0000256" key="16">
    <source>
        <dbReference type="ARBA" id="ARBA00049209"/>
    </source>
</evidence>
<dbReference type="NCBIfam" id="TIGR00197">
    <property type="entry name" value="yjeF_nterm"/>
    <property type="match status" value="1"/>
</dbReference>
<evidence type="ECO:0000256" key="3">
    <source>
        <dbReference type="ARBA" id="ARBA00006001"/>
    </source>
</evidence>
<dbReference type="CDD" id="cd01171">
    <property type="entry name" value="YXKO-related"/>
    <property type="match status" value="1"/>
</dbReference>
<dbReference type="PROSITE" id="PS01050">
    <property type="entry name" value="YJEF_C_2"/>
    <property type="match status" value="1"/>
</dbReference>
<evidence type="ECO:0000259" key="21">
    <source>
        <dbReference type="PROSITE" id="PS51385"/>
    </source>
</evidence>
<feature type="binding site" evidence="18">
    <location>
        <position position="59"/>
    </location>
    <ligand>
        <name>K(+)</name>
        <dbReference type="ChEBI" id="CHEBI:29103"/>
    </ligand>
</feature>
<comment type="similarity">
    <text evidence="3 19">In the N-terminal section; belongs to the NnrE/AIBP family.</text>
</comment>
<dbReference type="InterPro" id="IPR004443">
    <property type="entry name" value="YjeF_N_dom"/>
</dbReference>
<dbReference type="PANTHER" id="PTHR12592:SF0">
    <property type="entry name" value="ATP-DEPENDENT (S)-NAD(P)H-HYDRATE DEHYDRATASE"/>
    <property type="match status" value="1"/>
</dbReference>
<comment type="similarity">
    <text evidence="17">Belongs to the NnrD/CARKD family.</text>
</comment>
<dbReference type="SUPFAM" id="SSF53613">
    <property type="entry name" value="Ribokinase-like"/>
    <property type="match status" value="1"/>
</dbReference>
<evidence type="ECO:0000256" key="11">
    <source>
        <dbReference type="ARBA" id="ARBA00023235"/>
    </source>
</evidence>
<comment type="function">
    <text evidence="17">Catalyzes the dehydration of the S-form of NAD(P)HX at the expense of ADP, which is converted to AMP. Together with NAD(P)HX epimerase, which catalyzes the epimerization of the S- and R-forms, the enzyme allows the repair of both epimers of NAD(P)HX, a damaged form of NAD(P)H that is a result of enzymatic or heat-dependent hydration.</text>
</comment>
<proteinExistence type="inferred from homology"/>
<comment type="caution">
    <text evidence="18">Lacks conserved residue(s) required for the propagation of feature annotation.</text>
</comment>
<dbReference type="InterPro" id="IPR030677">
    <property type="entry name" value="Nnr"/>
</dbReference>
<dbReference type="GO" id="GO:0046496">
    <property type="term" value="P:nicotinamide nucleotide metabolic process"/>
    <property type="evidence" value="ECO:0007669"/>
    <property type="project" value="UniProtKB-UniRule"/>
</dbReference>
<comment type="similarity">
    <text evidence="18">Belongs to the NnrE/AIBP family.</text>
</comment>
<dbReference type="InterPro" id="IPR029056">
    <property type="entry name" value="Ribokinase-like"/>
</dbReference>
<evidence type="ECO:0000256" key="19">
    <source>
        <dbReference type="PIRNR" id="PIRNR017184"/>
    </source>
</evidence>
<keyword evidence="10 17" id="KW-0520">NAD</keyword>
<feature type="binding site" evidence="18">
    <location>
        <position position="124"/>
    </location>
    <ligand>
        <name>K(+)</name>
        <dbReference type="ChEBI" id="CHEBI:29103"/>
    </ligand>
</feature>
<gene>
    <name evidence="17" type="primary">nnrD</name>
    <name evidence="18" type="synonym">nnrE</name>
    <name evidence="22" type="ORF">A6D92_01255</name>
</gene>
<dbReference type="SUPFAM" id="SSF64153">
    <property type="entry name" value="YjeF N-terminal domain-like"/>
    <property type="match status" value="1"/>
</dbReference>
<dbReference type="EMBL" id="LWLV01000061">
    <property type="protein sequence ID" value="OTA42144.1"/>
    <property type="molecule type" value="Genomic_DNA"/>
</dbReference>
<dbReference type="Pfam" id="PF03853">
    <property type="entry name" value="YjeF_N"/>
    <property type="match status" value="1"/>
</dbReference>
<keyword evidence="5 18" id="KW-0479">Metal-binding</keyword>
<dbReference type="PANTHER" id="PTHR12592">
    <property type="entry name" value="ATP-DEPENDENT (S)-NAD(P)H-HYDRATE DEHYDRATASE FAMILY MEMBER"/>
    <property type="match status" value="1"/>
</dbReference>
<feature type="binding site" evidence="17">
    <location>
        <position position="448"/>
    </location>
    <ligand>
        <name>(6S)-NADPHX</name>
        <dbReference type="ChEBI" id="CHEBI:64076"/>
    </ligand>
</feature>
<dbReference type="GO" id="GO:0046872">
    <property type="term" value="F:metal ion binding"/>
    <property type="evidence" value="ECO:0007669"/>
    <property type="project" value="UniProtKB-UniRule"/>
</dbReference>
<feature type="domain" description="YjeF N-terminal" evidence="21">
    <location>
        <begin position="9"/>
        <end position="214"/>
    </location>
</feature>
<evidence type="ECO:0000256" key="7">
    <source>
        <dbReference type="ARBA" id="ARBA00022840"/>
    </source>
</evidence>
<keyword evidence="7 17" id="KW-0067">ATP-binding</keyword>
<accession>A0A1Y2T8T6</accession>
<keyword evidence="9 18" id="KW-0630">Potassium</keyword>
<dbReference type="GO" id="GO:0005524">
    <property type="term" value="F:ATP binding"/>
    <property type="evidence" value="ECO:0007669"/>
    <property type="project" value="UniProtKB-UniRule"/>
</dbReference>
<evidence type="ECO:0000256" key="2">
    <source>
        <dbReference type="ARBA" id="ARBA00000909"/>
    </source>
</evidence>
<protein>
    <recommendedName>
        <fullName evidence="19">Bifunctional NAD(P)H-hydrate repair enzyme</fullName>
    </recommendedName>
    <alternativeName>
        <fullName evidence="19">Nicotinamide nucleotide repair protein</fullName>
    </alternativeName>
    <domain>
        <recommendedName>
            <fullName evidence="19">ADP-dependent (S)-NAD(P)H-hydrate dehydratase</fullName>
            <ecNumber evidence="19">4.2.1.136</ecNumber>
        </recommendedName>
        <alternativeName>
            <fullName evidence="19">ADP-dependent NAD(P)HX dehydratase</fullName>
        </alternativeName>
    </domain>
    <domain>
        <recommendedName>
            <fullName evidence="19">NAD(P)H-hydrate epimerase</fullName>
            <ecNumber evidence="19">5.1.99.6</ecNumber>
        </recommendedName>
    </domain>
</protein>
<dbReference type="EC" id="4.2.1.136" evidence="19"/>
<dbReference type="Proteomes" id="UP000194267">
    <property type="component" value="Unassembled WGS sequence"/>
</dbReference>
<dbReference type="InterPro" id="IPR000631">
    <property type="entry name" value="CARKD"/>
</dbReference>
<feature type="domain" description="YjeF C-terminal" evidence="20">
    <location>
        <begin position="224"/>
        <end position="507"/>
    </location>
</feature>
<evidence type="ECO:0000256" key="13">
    <source>
        <dbReference type="ARBA" id="ARBA00023268"/>
    </source>
</evidence>
<comment type="cofactor">
    <cofactor evidence="18 19">
        <name>K(+)</name>
        <dbReference type="ChEBI" id="CHEBI:29103"/>
    </cofactor>
    <text evidence="18 19">Binds 1 potassium ion per subunit.</text>
</comment>
<comment type="cofactor">
    <cofactor evidence="17">
        <name>Mg(2+)</name>
        <dbReference type="ChEBI" id="CHEBI:18420"/>
    </cofactor>
</comment>
<dbReference type="AlphaFoldDB" id="A0A1Y2T8T6"/>
<evidence type="ECO:0000256" key="17">
    <source>
        <dbReference type="HAMAP-Rule" id="MF_01965"/>
    </source>
</evidence>
<feature type="binding site" evidence="17">
    <location>
        <position position="381"/>
    </location>
    <ligand>
        <name>(6S)-NADPHX</name>
        <dbReference type="ChEBI" id="CHEBI:64076"/>
    </ligand>
</feature>
<dbReference type="GO" id="GO:0052856">
    <property type="term" value="F:NAD(P)HX epimerase activity"/>
    <property type="evidence" value="ECO:0007669"/>
    <property type="project" value="UniProtKB-UniRule"/>
</dbReference>
<organism evidence="22 23">
    <name type="scientific">Symbiobacterium thermophilum</name>
    <dbReference type="NCBI Taxonomy" id="2734"/>
    <lineage>
        <taxon>Bacteria</taxon>
        <taxon>Bacillati</taxon>
        <taxon>Bacillota</taxon>
        <taxon>Clostridia</taxon>
        <taxon>Eubacteriales</taxon>
        <taxon>Symbiobacteriaceae</taxon>
        <taxon>Symbiobacterium</taxon>
    </lineage>
</organism>
<dbReference type="HAMAP" id="MF_01966">
    <property type="entry name" value="NADHX_epimerase"/>
    <property type="match status" value="1"/>
</dbReference>
<comment type="catalytic activity">
    <reaction evidence="15 17 19">
        <text>(6S)-NADHX + ADP = AMP + phosphate + NADH + H(+)</text>
        <dbReference type="Rhea" id="RHEA:32223"/>
        <dbReference type="ChEBI" id="CHEBI:15378"/>
        <dbReference type="ChEBI" id="CHEBI:43474"/>
        <dbReference type="ChEBI" id="CHEBI:57945"/>
        <dbReference type="ChEBI" id="CHEBI:64074"/>
        <dbReference type="ChEBI" id="CHEBI:456215"/>
        <dbReference type="ChEBI" id="CHEBI:456216"/>
        <dbReference type="EC" id="4.2.1.136"/>
    </reaction>
</comment>
<keyword evidence="8 17" id="KW-0521">NADP</keyword>
<reference evidence="23" key="1">
    <citation type="submission" date="2016-04" db="EMBL/GenBank/DDBJ databases">
        <authorList>
            <person name="Antunes L.P."/>
            <person name="Martins L.F."/>
            <person name="Pereira R.V."/>
            <person name="Thomas A.M."/>
            <person name="Barbosa D."/>
            <person name="Nascimento L."/>
            <person name="Silva G.M."/>
            <person name="Condomitti G.W."/>
            <person name="Digiampietri L.A."/>
            <person name="Lombardi K.C."/>
            <person name="Ramos P.L."/>
            <person name="Quaggio R.B."/>
            <person name="Oliveira J.C."/>
            <person name="Pascon R.C."/>
            <person name="Cruz J.B."/>
            <person name="Silva A.M."/>
            <person name="Setubal J.C."/>
        </authorList>
    </citation>
    <scope>NUCLEOTIDE SEQUENCE [LARGE SCALE GENOMIC DNA]</scope>
</reference>
<dbReference type="NCBIfam" id="TIGR00196">
    <property type="entry name" value="yjeF_cterm"/>
    <property type="match status" value="1"/>
</dbReference>
<dbReference type="GO" id="GO:0110051">
    <property type="term" value="P:metabolite repair"/>
    <property type="evidence" value="ECO:0007669"/>
    <property type="project" value="TreeGrafter"/>
</dbReference>
<dbReference type="EC" id="5.1.99.6" evidence="19"/>
<feature type="binding site" evidence="17">
    <location>
        <position position="447"/>
    </location>
    <ligand>
        <name>AMP</name>
        <dbReference type="ChEBI" id="CHEBI:456215"/>
    </ligand>
</feature>
<comment type="catalytic activity">
    <reaction evidence="2 18 19">
        <text>(6R)-NADPHX = (6S)-NADPHX</text>
        <dbReference type="Rhea" id="RHEA:32227"/>
        <dbReference type="ChEBI" id="CHEBI:64076"/>
        <dbReference type="ChEBI" id="CHEBI:64077"/>
        <dbReference type="EC" id="5.1.99.6"/>
    </reaction>
</comment>
<evidence type="ECO:0000256" key="10">
    <source>
        <dbReference type="ARBA" id="ARBA00023027"/>
    </source>
</evidence>
<feature type="binding site" evidence="18">
    <location>
        <position position="160"/>
    </location>
    <ligand>
        <name>K(+)</name>
        <dbReference type="ChEBI" id="CHEBI:29103"/>
    </ligand>
</feature>
<sequence length="520" mass="53343">MKVVSGEQMRAIEARLFDQYGFTSAILMELAGRQVALIARRMMQGRSGPIVVVCGKGNNGGDGLVAARWLRHWGFPVSAVVWASLDDLPADAAAALYSARMAGVNILMPAQAYEALQGADLIIDAVLGTGAVGSARGQAAEAIKLINAANRMVLAVDIPSGIGTNTGRVDGPAVRADVTVTFGLPKLGLFLFPGADLVGRIVVADIGLDEKAIEAENIQVELTRPAMVKSWLPTYSRDAHKGTRGRVYVAAGSHGMVGAGALAAVGALRAGAGLVTVAAPERSQPVLAAMRPECMTMALPESEAGGFRAESAEEFLQRAARADALAVGPGIGTDADAQLFTRRVVAGATAPLVLDADAIKAFAGRPELLAECPMPLVITPHPGEMAHLLGASVESVQADRFAAVRRAAELTKAVVLLKGAYTLIAEPGGQVFINPTGSRILGTAGSGDVLTGIIAGLMAQGMGAPEAAAAGAFLHGLAGDRLARRLGLDGVLAGEIAAEVPAAQQAVREGLPDLIEEFVG</sequence>
<evidence type="ECO:0000256" key="8">
    <source>
        <dbReference type="ARBA" id="ARBA00022857"/>
    </source>
</evidence>
<dbReference type="Gene3D" id="3.40.1190.20">
    <property type="match status" value="1"/>
</dbReference>
<dbReference type="GO" id="GO:0052855">
    <property type="term" value="F:ADP-dependent NAD(P)H-hydrate dehydratase activity"/>
    <property type="evidence" value="ECO:0007669"/>
    <property type="project" value="UniProtKB-UniRule"/>
</dbReference>
<comment type="similarity">
    <text evidence="4 19">In the C-terminal section; belongs to the NnrD/CARKD family.</text>
</comment>
<keyword evidence="12 17" id="KW-0456">Lyase</keyword>
<dbReference type="HAMAP" id="MF_01965">
    <property type="entry name" value="NADHX_dehydratase"/>
    <property type="match status" value="1"/>
</dbReference>
<dbReference type="Gene3D" id="3.40.50.10260">
    <property type="entry name" value="YjeF N-terminal domain"/>
    <property type="match status" value="1"/>
</dbReference>
<keyword evidence="11 18" id="KW-0413">Isomerase</keyword>
<evidence type="ECO:0000256" key="4">
    <source>
        <dbReference type="ARBA" id="ARBA00009524"/>
    </source>
</evidence>
<dbReference type="PROSITE" id="PS51383">
    <property type="entry name" value="YJEF_C_3"/>
    <property type="match status" value="1"/>
</dbReference>
<feature type="binding site" evidence="17">
    <location>
        <begin position="418"/>
        <end position="422"/>
    </location>
    <ligand>
        <name>AMP</name>
        <dbReference type="ChEBI" id="CHEBI:456215"/>
    </ligand>
</feature>
<keyword evidence="6 17" id="KW-0547">Nucleotide-binding</keyword>
<dbReference type="Pfam" id="PF01256">
    <property type="entry name" value="Carb_kinase"/>
    <property type="match status" value="1"/>
</dbReference>
<feature type="binding site" evidence="17">
    <location>
        <position position="259"/>
    </location>
    <ligand>
        <name>(6S)-NADPHX</name>
        <dbReference type="ChEBI" id="CHEBI:64076"/>
    </ligand>
</feature>
<evidence type="ECO:0000256" key="9">
    <source>
        <dbReference type="ARBA" id="ARBA00022958"/>
    </source>
</evidence>
<feature type="binding site" evidence="17">
    <location>
        <position position="330"/>
    </location>
    <ligand>
        <name>(6S)-NADPHX</name>
        <dbReference type="ChEBI" id="CHEBI:64076"/>
    </ligand>
</feature>
<feature type="binding site" evidence="18">
    <location>
        <begin position="58"/>
        <end position="62"/>
    </location>
    <ligand>
        <name>(6S)-NADPHX</name>
        <dbReference type="ChEBI" id="CHEBI:64076"/>
    </ligand>
</feature>
<evidence type="ECO:0000313" key="23">
    <source>
        <dbReference type="Proteomes" id="UP000194267"/>
    </source>
</evidence>
<evidence type="ECO:0000256" key="15">
    <source>
        <dbReference type="ARBA" id="ARBA00048238"/>
    </source>
</evidence>
<feature type="binding site" evidence="18">
    <location>
        <position position="157"/>
    </location>
    <ligand>
        <name>(6S)-NADPHX</name>
        <dbReference type="ChEBI" id="CHEBI:64076"/>
    </ligand>
</feature>
<comment type="function">
    <text evidence="14 19">Bifunctional enzyme that catalyzes the epimerization of the S- and R-forms of NAD(P)HX and the dehydration of the S-form of NAD(P)HX at the expense of ADP, which is converted to AMP. This allows the repair of both epimers of NAD(P)HX, a damaged form of NAD(P)H that is a result of enzymatic or heat-dependent hydration.</text>
</comment>
<evidence type="ECO:0000256" key="12">
    <source>
        <dbReference type="ARBA" id="ARBA00023239"/>
    </source>
</evidence>
<evidence type="ECO:0000256" key="18">
    <source>
        <dbReference type="HAMAP-Rule" id="MF_01966"/>
    </source>
</evidence>
<evidence type="ECO:0000256" key="6">
    <source>
        <dbReference type="ARBA" id="ARBA00022741"/>
    </source>
</evidence>
<evidence type="ECO:0000256" key="5">
    <source>
        <dbReference type="ARBA" id="ARBA00022723"/>
    </source>
</evidence>
<keyword evidence="13" id="KW-0511">Multifunctional enzyme</keyword>
<comment type="catalytic activity">
    <reaction evidence="1 18 19">
        <text>(6R)-NADHX = (6S)-NADHX</text>
        <dbReference type="Rhea" id="RHEA:32215"/>
        <dbReference type="ChEBI" id="CHEBI:64074"/>
        <dbReference type="ChEBI" id="CHEBI:64075"/>
        <dbReference type="EC" id="5.1.99.6"/>
    </reaction>
</comment>
<comment type="function">
    <text evidence="18">Catalyzes the epimerization of the S- and R-forms of NAD(P)HX, a damaged form of NAD(P)H that is a result of enzymatic or heat-dependent hydration. This is a prerequisite for the S-specific NAD(P)H-hydrate dehydratase to allow the repair of both epimers of NAD(P)HX.</text>
</comment>
<name>A0A1Y2T8T6_SYMTR</name>
<dbReference type="InterPro" id="IPR017953">
    <property type="entry name" value="Carbohydrate_kinase_pred_CS"/>
</dbReference>
<dbReference type="PIRSF" id="PIRSF017184">
    <property type="entry name" value="Nnr"/>
    <property type="match status" value="1"/>
</dbReference>
<comment type="caution">
    <text evidence="22">The sequence shown here is derived from an EMBL/GenBank/DDBJ whole genome shotgun (WGS) entry which is preliminary data.</text>
</comment>
<comment type="subunit">
    <text evidence="17">Homotetramer.</text>
</comment>
<dbReference type="PROSITE" id="PS51385">
    <property type="entry name" value="YJEF_N"/>
    <property type="match status" value="1"/>
</dbReference>
<evidence type="ECO:0000256" key="14">
    <source>
        <dbReference type="ARBA" id="ARBA00025153"/>
    </source>
</evidence>
<evidence type="ECO:0000259" key="20">
    <source>
        <dbReference type="PROSITE" id="PS51383"/>
    </source>
</evidence>
<evidence type="ECO:0000256" key="1">
    <source>
        <dbReference type="ARBA" id="ARBA00000013"/>
    </source>
</evidence>
<evidence type="ECO:0000313" key="22">
    <source>
        <dbReference type="EMBL" id="OTA42144.1"/>
    </source>
</evidence>